<proteinExistence type="inferred from homology"/>
<dbReference type="InterPro" id="IPR050905">
    <property type="entry name" value="Plant_NBS-LRR"/>
</dbReference>
<dbReference type="Pfam" id="PF00931">
    <property type="entry name" value="NB-ARC"/>
    <property type="match status" value="1"/>
</dbReference>
<dbReference type="PRINTS" id="PR00364">
    <property type="entry name" value="DISEASERSIST"/>
</dbReference>
<dbReference type="Gene3D" id="1.10.8.430">
    <property type="entry name" value="Helical domain of apoptotic protease-activating factors"/>
    <property type="match status" value="1"/>
</dbReference>
<dbReference type="FunFam" id="3.40.50.300:FF:001091">
    <property type="entry name" value="Probable disease resistance protein At1g61300"/>
    <property type="match status" value="1"/>
</dbReference>
<keyword evidence="7" id="KW-0175">Coiled coil</keyword>
<dbReference type="InterPro" id="IPR002182">
    <property type="entry name" value="NB-ARC"/>
</dbReference>
<dbReference type="SUPFAM" id="SSF52047">
    <property type="entry name" value="RNI-like"/>
    <property type="match status" value="1"/>
</dbReference>
<evidence type="ECO:0000256" key="7">
    <source>
        <dbReference type="SAM" id="Coils"/>
    </source>
</evidence>
<evidence type="ECO:0000256" key="1">
    <source>
        <dbReference type="ARBA" id="ARBA00008894"/>
    </source>
</evidence>
<dbReference type="Gene3D" id="3.40.50.300">
    <property type="entry name" value="P-loop containing nucleotide triphosphate hydrolases"/>
    <property type="match status" value="1"/>
</dbReference>
<dbReference type="SMART" id="SM00382">
    <property type="entry name" value="AAA"/>
    <property type="match status" value="1"/>
</dbReference>
<keyword evidence="4" id="KW-0547">Nucleotide-binding</keyword>
<dbReference type="Gene3D" id="3.80.10.10">
    <property type="entry name" value="Ribonuclease Inhibitor"/>
    <property type="match status" value="3"/>
</dbReference>
<name>A0AAV1QTD9_9ROSI</name>
<evidence type="ECO:0000256" key="6">
    <source>
        <dbReference type="ARBA" id="ARBA00022840"/>
    </source>
</evidence>
<reference evidence="9 10" key="1">
    <citation type="submission" date="2024-01" db="EMBL/GenBank/DDBJ databases">
        <authorList>
            <person name="Waweru B."/>
        </authorList>
    </citation>
    <scope>NUCLEOTIDE SEQUENCE [LARGE SCALE GENOMIC DNA]</scope>
</reference>
<gene>
    <name evidence="9" type="ORF">DCAF_LOCUS1569</name>
</gene>
<keyword evidence="3" id="KW-0677">Repeat</keyword>
<dbReference type="InterPro" id="IPR042197">
    <property type="entry name" value="Apaf_helical"/>
</dbReference>
<dbReference type="Gene3D" id="1.10.10.10">
    <property type="entry name" value="Winged helix-like DNA-binding domain superfamily/Winged helix DNA-binding domain"/>
    <property type="match status" value="1"/>
</dbReference>
<evidence type="ECO:0000256" key="2">
    <source>
        <dbReference type="ARBA" id="ARBA00022614"/>
    </source>
</evidence>
<dbReference type="GO" id="GO:0043531">
    <property type="term" value="F:ADP binding"/>
    <property type="evidence" value="ECO:0007669"/>
    <property type="project" value="InterPro"/>
</dbReference>
<keyword evidence="5" id="KW-0611">Plant defense</keyword>
<dbReference type="GO" id="GO:0006952">
    <property type="term" value="P:defense response"/>
    <property type="evidence" value="ECO:0007669"/>
    <property type="project" value="UniProtKB-KW"/>
</dbReference>
<keyword evidence="10" id="KW-1185">Reference proteome</keyword>
<dbReference type="InterPro" id="IPR003593">
    <property type="entry name" value="AAA+_ATPase"/>
</dbReference>
<dbReference type="Pfam" id="PF23247">
    <property type="entry name" value="LRR_RPS2"/>
    <property type="match status" value="4"/>
</dbReference>
<dbReference type="EMBL" id="CAWUPB010000209">
    <property type="protein sequence ID" value="CAK7323939.1"/>
    <property type="molecule type" value="Genomic_DNA"/>
</dbReference>
<keyword evidence="2" id="KW-0433">Leucine-rich repeat</keyword>
<dbReference type="InterPro" id="IPR032675">
    <property type="entry name" value="LRR_dom_sf"/>
</dbReference>
<protein>
    <recommendedName>
        <fullName evidence="8">AAA+ ATPase domain-containing protein</fullName>
    </recommendedName>
</protein>
<dbReference type="PANTHER" id="PTHR33463">
    <property type="entry name" value="NB-ARC DOMAIN-CONTAINING PROTEIN-RELATED"/>
    <property type="match status" value="1"/>
</dbReference>
<dbReference type="InterPro" id="IPR057135">
    <property type="entry name" value="At4g27190-like_LRR"/>
</dbReference>
<evidence type="ECO:0000313" key="9">
    <source>
        <dbReference type="EMBL" id="CAK7323939.1"/>
    </source>
</evidence>
<dbReference type="InterPro" id="IPR027417">
    <property type="entry name" value="P-loop_NTPase"/>
</dbReference>
<dbReference type="SUPFAM" id="SSF52540">
    <property type="entry name" value="P-loop containing nucleoside triphosphate hydrolases"/>
    <property type="match status" value="1"/>
</dbReference>
<evidence type="ECO:0000256" key="3">
    <source>
        <dbReference type="ARBA" id="ARBA00022737"/>
    </source>
</evidence>
<evidence type="ECO:0000256" key="5">
    <source>
        <dbReference type="ARBA" id="ARBA00022821"/>
    </source>
</evidence>
<dbReference type="SUPFAM" id="SSF52058">
    <property type="entry name" value="L domain-like"/>
    <property type="match status" value="1"/>
</dbReference>
<dbReference type="PANTHER" id="PTHR33463:SF135">
    <property type="entry name" value="RESISTANCE PROTEIN RPS2, PUTATIVE-RELATED"/>
    <property type="match status" value="1"/>
</dbReference>
<organism evidence="9 10">
    <name type="scientific">Dovyalis caffra</name>
    <dbReference type="NCBI Taxonomy" id="77055"/>
    <lineage>
        <taxon>Eukaryota</taxon>
        <taxon>Viridiplantae</taxon>
        <taxon>Streptophyta</taxon>
        <taxon>Embryophyta</taxon>
        <taxon>Tracheophyta</taxon>
        <taxon>Spermatophyta</taxon>
        <taxon>Magnoliopsida</taxon>
        <taxon>eudicotyledons</taxon>
        <taxon>Gunneridae</taxon>
        <taxon>Pentapetalae</taxon>
        <taxon>rosids</taxon>
        <taxon>fabids</taxon>
        <taxon>Malpighiales</taxon>
        <taxon>Salicaceae</taxon>
        <taxon>Flacourtieae</taxon>
        <taxon>Dovyalis</taxon>
    </lineage>
</organism>
<comment type="caution">
    <text evidence="9">The sequence shown here is derived from an EMBL/GenBank/DDBJ whole genome shotgun (WGS) entry which is preliminary data.</text>
</comment>
<dbReference type="Proteomes" id="UP001314170">
    <property type="component" value="Unassembled WGS sequence"/>
</dbReference>
<feature type="coiled-coil region" evidence="7">
    <location>
        <begin position="43"/>
        <end position="95"/>
    </location>
</feature>
<evidence type="ECO:0000256" key="4">
    <source>
        <dbReference type="ARBA" id="ARBA00022741"/>
    </source>
</evidence>
<evidence type="ECO:0000313" key="10">
    <source>
        <dbReference type="Proteomes" id="UP001314170"/>
    </source>
</evidence>
<dbReference type="GO" id="GO:0005524">
    <property type="term" value="F:ATP binding"/>
    <property type="evidence" value="ECO:0007669"/>
    <property type="project" value="UniProtKB-KW"/>
</dbReference>
<accession>A0AAV1QTD9</accession>
<dbReference type="InterPro" id="IPR036388">
    <property type="entry name" value="WH-like_DNA-bd_sf"/>
</dbReference>
<evidence type="ECO:0000259" key="8">
    <source>
        <dbReference type="SMART" id="SM00382"/>
    </source>
</evidence>
<comment type="similarity">
    <text evidence="1">Belongs to the disease resistance NB-LRR family.</text>
</comment>
<keyword evidence="6" id="KW-0067">ATP-binding</keyword>
<sequence>MAGEIVGESIMSKIAELLVEPTIRQFSYMFCFNNFVPEFKGPKENLTLALDRLQKAARRAERNDEEIEKDVNKWLEDAKKEIEDANHLDEQIEKNGKCFTWCPNWMPRCKLSKASAKKIKTLRELEEKSRKFQTLSHKAPLQDKEFLPDENFTPSESSKEAFEQIMEALRDDKVNMIGLYGMGGVGKTTMVKEVMRRAKELKLFDEVLMVVVSQNPDVIKIQNEMADSLGLKFEESSVKGKTNRLRQRLVKEKTVLIILDDVWNVIHLEEIGIPFGNDHRGCKILLTTRLKNICFSMRSQRKVFLGVLSENEAWALFKRKADLRDEDSAMNKVAKEVAGECKGLPIALVTVGSALRDKSKDEWEAASKKLKNSRILPIEQIDEQKNAYTTLKLSYDYLKHEKAKLCFLLCCLFPEDSDIPIEDLTRYAFGYGLHRDEESIEDARKQVYLAVKHLKDCCLLLGTENEECVKMHDLVRDVAIQIASSSKEFGFVVKAGIGLKRWPGSPESFEGCTAISLMGNRLTELREGLVCLQLKVLLLELDYSVAVPPKFFEGMKAIEEPSISAIYLLECKNLISLRKLQRLKILCFREYSLIEPLPEEIGELENLRLLDLTGCKIPVNLIGRLKHLEELLIGSDSFGEWGVGGRSRGGMNASLTELNSLSHLSVLSLRIPEINIPRDFVFPKLLKYEIVLGIKRFPGFSRARRPFPMSQASYPTSRRLTFSCINTTFLNAKTFDELFRTVSQLDLYHVSGLKNLTWSSNHMIMHEQQQGLYLNRDHALENLQSVRIRSCVQLEEVFELGEEKTLLLSSLTKLELECLPNLKNIWKRPNRHVSLQSLTYLKLRNLPKLAYVFPVSVAPSLLKLEEIDIADANELKQIFGSGEGEDVLTIDGNGDRDRDGIIEFPQLRKLELHRSGSNLKFFGSNNFAVKLPSLQHLQIEGHNQLGNLLAKLLGLMLKNLTTLEVIKCKGLRHILPSSMIASLLQLKVLKISRCEELKEIIAMDNEGGMGQNSLGNEHLKRLCFPNPLELSLQGLPSLVYFCTATYDFIFPSLEMLKVEKCPKMNPMLTVAVNDSTSAKPEVESFVTSRKGGRELSLPSLETLKLSSLPYLRSICKGLMLKNLTTLEVINCEGLRYLLSSSMIASLRQLRALKISGCEELEEIIAKDKIWPESHLQSLCFPRLCEIEISRCNKLKSLFPVITAARLSELQCLKVREARQLTEVFGQYDNSSPVNVEKEIVVPNLLQLSLKNLPSIVCFGLGCKKFLFPRLEKCVVGSCPKMATKFIVSQVAEDSSSTYKMWTRDGGWKEQDSDLGSFWWIRGLLEKSSVAQDFPNGKVVYSFLQDIVPSSFPYPGWNEGRITCQRSQLKRILSTTESISDGTKKDKFIMPVVPLPLPTGRWLFVAAHRPLGSGYPWLVDRGRPLPTRRVVICRRG</sequence>
<feature type="domain" description="AAA+ ATPase" evidence="8">
    <location>
        <begin position="173"/>
        <end position="309"/>
    </location>
</feature>